<keyword evidence="6 7" id="KW-0472">Membrane</keyword>
<feature type="transmembrane region" description="Helical" evidence="7">
    <location>
        <begin position="5"/>
        <end position="26"/>
    </location>
</feature>
<proteinExistence type="inferred from homology"/>
<dbReference type="SUPFAM" id="SSF52540">
    <property type="entry name" value="P-loop containing nucleoside triphosphate hydrolases"/>
    <property type="match status" value="1"/>
</dbReference>
<gene>
    <name evidence="8" type="ORF">TH6_18020</name>
</gene>
<evidence type="ECO:0000256" key="3">
    <source>
        <dbReference type="ARBA" id="ARBA00022475"/>
    </source>
</evidence>
<evidence type="ECO:0000256" key="2">
    <source>
        <dbReference type="ARBA" id="ARBA00008806"/>
    </source>
</evidence>
<dbReference type="InterPro" id="IPR051539">
    <property type="entry name" value="T4SS-coupling_protein"/>
</dbReference>
<dbReference type="EMBL" id="JPWB01000009">
    <property type="protein sequence ID" value="RCK19905.1"/>
    <property type="molecule type" value="Genomic_DNA"/>
</dbReference>
<reference evidence="8 9" key="1">
    <citation type="submission" date="2014-07" db="EMBL/GenBank/DDBJ databases">
        <title>Draft genome sequence of Thalassospira profundimaris R8-17.</title>
        <authorList>
            <person name="Lai Q."/>
            <person name="Shao Z."/>
        </authorList>
    </citation>
    <scope>NUCLEOTIDE SEQUENCE [LARGE SCALE GENOMIC DNA]</scope>
    <source>
        <strain evidence="8 9">R8-17</strain>
    </source>
</reference>
<evidence type="ECO:0000256" key="1">
    <source>
        <dbReference type="ARBA" id="ARBA00004651"/>
    </source>
</evidence>
<dbReference type="Proteomes" id="UP000253061">
    <property type="component" value="Unassembled WGS sequence"/>
</dbReference>
<keyword evidence="4 7" id="KW-0812">Transmembrane</keyword>
<sequence>MGTGLFRVVMVLLWALGAMVVALGLFNGDYELALLGAVCFIIPMFLPLVVIVLNRMKSPASRKSKKPANAAEAAKMKAEGQWASVEDLNGRKLLENSPDLVLGRWGENKRLLGASGLKRVLTFATKPEEYYRASAEPNALLHPGNLFVYERHGSIFRAIHDRRSKMGQRLIVIDPHKQSGAETEQFNPFDFIRQQGEGLISDTGFIADTLLAPVFVQELDEQEVRIARTLLQGFIVFTIQRSPKEDRNLGEVRRNLIMPSHRFYKILEELMSIESADGRISEVALNILDMTEDQRMKIIEACRAATEEFDNPQIARLVSKSSFTLEDITSGPVSIFVIGQLGGENPQVQPSFSRVMLSGIMNLINQRGWKSGDPEFLVLLDGIERVGRMPLFERLLGGGYGDGMIVWPGFSGVSGLMDVCLNWENVVGRVDAISVLSQEGAFNLDWVSGLTAMSRFEDTGGGKDTSRPVHLRSQDTQAILKSPEVARFPKEEQILFRKGCPPIRAYRIDWYHDEMFKGMAVHAPTFNSDND</sequence>
<name>A0A367V3Y0_9PROT</name>
<evidence type="ECO:0000256" key="6">
    <source>
        <dbReference type="ARBA" id="ARBA00023136"/>
    </source>
</evidence>
<keyword evidence="5 7" id="KW-1133">Transmembrane helix</keyword>
<dbReference type="AlphaFoldDB" id="A0A367V3Y0"/>
<evidence type="ECO:0000256" key="4">
    <source>
        <dbReference type="ARBA" id="ARBA00022692"/>
    </source>
</evidence>
<dbReference type="PANTHER" id="PTHR37937">
    <property type="entry name" value="CONJUGATIVE TRANSFER: DNA TRANSPORT"/>
    <property type="match status" value="1"/>
</dbReference>
<feature type="transmembrane region" description="Helical" evidence="7">
    <location>
        <begin position="32"/>
        <end position="53"/>
    </location>
</feature>
<evidence type="ECO:0000256" key="7">
    <source>
        <dbReference type="SAM" id="Phobius"/>
    </source>
</evidence>
<dbReference type="GO" id="GO:0005886">
    <property type="term" value="C:plasma membrane"/>
    <property type="evidence" value="ECO:0007669"/>
    <property type="project" value="UniProtKB-SubCell"/>
</dbReference>
<dbReference type="Pfam" id="PF02534">
    <property type="entry name" value="T4SS-DNA_transf"/>
    <property type="match status" value="2"/>
</dbReference>
<comment type="similarity">
    <text evidence="2">Belongs to the VirD4/TraG family.</text>
</comment>
<evidence type="ECO:0000313" key="9">
    <source>
        <dbReference type="Proteomes" id="UP000253061"/>
    </source>
</evidence>
<accession>A0A367V3Y0</accession>
<comment type="caution">
    <text evidence="8">The sequence shown here is derived from an EMBL/GenBank/DDBJ whole genome shotgun (WGS) entry which is preliminary data.</text>
</comment>
<dbReference type="PANTHER" id="PTHR37937:SF1">
    <property type="entry name" value="CONJUGATIVE TRANSFER: DNA TRANSPORT"/>
    <property type="match status" value="1"/>
</dbReference>
<protein>
    <submittedName>
        <fullName evidence="8">Conjugal transfer protein TraG</fullName>
    </submittedName>
</protein>
<dbReference type="Gene3D" id="3.40.50.300">
    <property type="entry name" value="P-loop containing nucleotide triphosphate hydrolases"/>
    <property type="match status" value="1"/>
</dbReference>
<organism evidence="8 9">
    <name type="scientific">Thalassospira profundimaris</name>
    <dbReference type="NCBI Taxonomy" id="502049"/>
    <lineage>
        <taxon>Bacteria</taxon>
        <taxon>Pseudomonadati</taxon>
        <taxon>Pseudomonadota</taxon>
        <taxon>Alphaproteobacteria</taxon>
        <taxon>Rhodospirillales</taxon>
        <taxon>Thalassospiraceae</taxon>
        <taxon>Thalassospira</taxon>
    </lineage>
</organism>
<dbReference type="RefSeq" id="WP_062956090.1">
    <property type="nucleotide sequence ID" value="NZ_JPWB01000009.1"/>
</dbReference>
<keyword evidence="3" id="KW-1003">Cell membrane</keyword>
<dbReference type="InterPro" id="IPR003688">
    <property type="entry name" value="TraG/VirD4"/>
</dbReference>
<evidence type="ECO:0000313" key="8">
    <source>
        <dbReference type="EMBL" id="RCK19905.1"/>
    </source>
</evidence>
<dbReference type="InterPro" id="IPR027417">
    <property type="entry name" value="P-loop_NTPase"/>
</dbReference>
<comment type="subcellular location">
    <subcellularLocation>
        <location evidence="1">Cell membrane</location>
        <topology evidence="1">Multi-pass membrane protein</topology>
    </subcellularLocation>
</comment>
<evidence type="ECO:0000256" key="5">
    <source>
        <dbReference type="ARBA" id="ARBA00022989"/>
    </source>
</evidence>